<dbReference type="InterPro" id="IPR011990">
    <property type="entry name" value="TPR-like_helical_dom_sf"/>
</dbReference>
<dbReference type="AlphaFoldDB" id="A0A1F6C521"/>
<evidence type="ECO:0000313" key="3">
    <source>
        <dbReference type="Proteomes" id="UP000178249"/>
    </source>
</evidence>
<protein>
    <submittedName>
        <fullName evidence="2">Uncharacterized protein</fullName>
    </submittedName>
</protein>
<name>A0A1F6C521_9BACT</name>
<evidence type="ECO:0000313" key="2">
    <source>
        <dbReference type="EMBL" id="OGG43947.1"/>
    </source>
</evidence>
<comment type="caution">
    <text evidence="2">The sequence shown here is derived from an EMBL/GenBank/DDBJ whole genome shotgun (WGS) entry which is preliminary data.</text>
</comment>
<sequence>MQSIFVFLGGVAAVVLLVGSIAFFSASKGEPDSLPEPTDTSASTTPTTTTEPRYTIEEVPYSIEDVMPDLGHKVVFSASVPENVRPALLAKIEGFQTSLKEDPMRADDWYDLALWYHSANDFKAAEEVWKFLTQVVQNDSTAYDNLGKLYHFDLKDFPKSEDYFKRSLTVNAESIVPYLELHMLYRYSYKQNTTLAVDILEQAAVKFPENVDPLTILGAYWRDKGDTAKARAAYTRAIDRARAAGEVVLIQSIGEELAKLPQ</sequence>
<organism evidence="2 3">
    <name type="scientific">Candidatus Kaiserbacteria bacterium RIFCSPHIGHO2_01_FULL_48_10</name>
    <dbReference type="NCBI Taxonomy" id="1798476"/>
    <lineage>
        <taxon>Bacteria</taxon>
        <taxon>Candidatus Kaiseribacteriota</taxon>
    </lineage>
</organism>
<feature type="region of interest" description="Disordered" evidence="1">
    <location>
        <begin position="29"/>
        <end position="52"/>
    </location>
</feature>
<gene>
    <name evidence="2" type="ORF">A2841_03615</name>
</gene>
<evidence type="ECO:0000256" key="1">
    <source>
        <dbReference type="SAM" id="MobiDB-lite"/>
    </source>
</evidence>
<reference evidence="2 3" key="1">
    <citation type="journal article" date="2016" name="Nat. Commun.">
        <title>Thousands of microbial genomes shed light on interconnected biogeochemical processes in an aquifer system.</title>
        <authorList>
            <person name="Anantharaman K."/>
            <person name="Brown C.T."/>
            <person name="Hug L.A."/>
            <person name="Sharon I."/>
            <person name="Castelle C.J."/>
            <person name="Probst A.J."/>
            <person name="Thomas B.C."/>
            <person name="Singh A."/>
            <person name="Wilkins M.J."/>
            <person name="Karaoz U."/>
            <person name="Brodie E.L."/>
            <person name="Williams K.H."/>
            <person name="Hubbard S.S."/>
            <person name="Banfield J.F."/>
        </authorList>
    </citation>
    <scope>NUCLEOTIDE SEQUENCE [LARGE SCALE GENOMIC DNA]</scope>
</reference>
<dbReference type="SUPFAM" id="SSF48452">
    <property type="entry name" value="TPR-like"/>
    <property type="match status" value="1"/>
</dbReference>
<dbReference type="InterPro" id="IPR019734">
    <property type="entry name" value="TPR_rpt"/>
</dbReference>
<accession>A0A1F6C521</accession>
<dbReference type="Gene3D" id="1.25.40.10">
    <property type="entry name" value="Tetratricopeptide repeat domain"/>
    <property type="match status" value="1"/>
</dbReference>
<proteinExistence type="predicted"/>
<dbReference type="SMART" id="SM00028">
    <property type="entry name" value="TPR"/>
    <property type="match status" value="3"/>
</dbReference>
<dbReference type="Proteomes" id="UP000178249">
    <property type="component" value="Unassembled WGS sequence"/>
</dbReference>
<feature type="compositionally biased region" description="Low complexity" evidence="1">
    <location>
        <begin position="35"/>
        <end position="52"/>
    </location>
</feature>
<dbReference type="EMBL" id="MFKP01000027">
    <property type="protein sequence ID" value="OGG43947.1"/>
    <property type="molecule type" value="Genomic_DNA"/>
</dbReference>